<feature type="signal peptide" evidence="1">
    <location>
        <begin position="1"/>
        <end position="42"/>
    </location>
</feature>
<organism evidence="3">
    <name type="scientific">Streptantibioticus silvisoli</name>
    <dbReference type="NCBI Taxonomy" id="2705255"/>
    <lineage>
        <taxon>Bacteria</taxon>
        <taxon>Bacillati</taxon>
        <taxon>Actinomycetota</taxon>
        <taxon>Actinomycetes</taxon>
        <taxon>Kitasatosporales</taxon>
        <taxon>Streptomycetaceae</taxon>
        <taxon>Streptantibioticus</taxon>
    </lineage>
</organism>
<name>A0AA90H4E3_9ACTN</name>
<dbReference type="RefSeq" id="WP_271316987.1">
    <property type="nucleotide sequence ID" value="NZ_JAAGKO020000086.1"/>
</dbReference>
<keyword evidence="4" id="KW-1185">Reference proteome</keyword>
<dbReference type="EMBL" id="JAAGKO020000086">
    <property type="protein sequence ID" value="MDI5967365.1"/>
    <property type="molecule type" value="Genomic_DNA"/>
</dbReference>
<evidence type="ECO:0000313" key="2">
    <source>
        <dbReference type="EMBL" id="MDI5967365.1"/>
    </source>
</evidence>
<comment type="caution">
    <text evidence="3">The sequence shown here is derived from an EMBL/GenBank/DDBJ whole genome shotgun (WGS) entry which is preliminary data.</text>
</comment>
<keyword evidence="1" id="KW-0732">Signal</keyword>
<evidence type="ECO:0008006" key="5">
    <source>
        <dbReference type="Google" id="ProtNLM"/>
    </source>
</evidence>
<gene>
    <name evidence="2" type="ORF">POF43_032370</name>
    <name evidence="3" type="ORF">POF50_012460</name>
</gene>
<evidence type="ECO:0000313" key="3">
    <source>
        <dbReference type="EMBL" id="MDI5970142.1"/>
    </source>
</evidence>
<sequence>MSFRTPAAHAAPKPASRALLRAALVLSAAGAALSVGAGASQAAQLPGAGGALTGAVSGLAESIGPVKHLRLDPLAGTPVDLLTNGVGTQIADFKPIGTRTLTQPITDGDSLSQLPLIGPLTALIPG</sequence>
<evidence type="ECO:0000313" key="4">
    <source>
        <dbReference type="Proteomes" id="UP001156398"/>
    </source>
</evidence>
<dbReference type="AlphaFoldDB" id="A0AA90H4E3"/>
<dbReference type="EMBL" id="JABXJJ020000013">
    <property type="protein sequence ID" value="MDI5970142.1"/>
    <property type="molecule type" value="Genomic_DNA"/>
</dbReference>
<accession>A0AA90H4E3</accession>
<proteinExistence type="predicted"/>
<protein>
    <recommendedName>
        <fullName evidence="5">Secreted protein</fullName>
    </recommendedName>
</protein>
<evidence type="ECO:0000256" key="1">
    <source>
        <dbReference type="SAM" id="SignalP"/>
    </source>
</evidence>
<reference evidence="3 4" key="1">
    <citation type="submission" date="2023-05" db="EMBL/GenBank/DDBJ databases">
        <title>Streptantibioticus silvisoli sp. nov., acidotolerant actinomycetes 1 from pine litter.</title>
        <authorList>
            <person name="Swiecimska M."/>
            <person name="Golinska P."/>
            <person name="Sangal V."/>
            <person name="Wachnowicz B."/>
            <person name="Goodfellow M."/>
        </authorList>
    </citation>
    <scope>NUCLEOTIDE SEQUENCE</scope>
    <source>
        <strain evidence="3">SL13</strain>
        <strain evidence="2 4">SL54</strain>
    </source>
</reference>
<dbReference type="Proteomes" id="UP001156398">
    <property type="component" value="Unassembled WGS sequence"/>
</dbReference>
<feature type="chain" id="PRO_5041720557" description="Secreted protein" evidence="1">
    <location>
        <begin position="43"/>
        <end position="126"/>
    </location>
</feature>